<gene>
    <name evidence="1" type="ORF">ACFFR3_39610</name>
</gene>
<keyword evidence="2" id="KW-1185">Reference proteome</keyword>
<evidence type="ECO:0000313" key="1">
    <source>
        <dbReference type="EMBL" id="MFB9475633.1"/>
    </source>
</evidence>
<comment type="caution">
    <text evidence="1">The sequence shown here is derived from an EMBL/GenBank/DDBJ whole genome shotgun (WGS) entry which is preliminary data.</text>
</comment>
<reference evidence="1 2" key="1">
    <citation type="submission" date="2024-09" db="EMBL/GenBank/DDBJ databases">
        <authorList>
            <person name="Sun Q."/>
            <person name="Mori K."/>
        </authorList>
    </citation>
    <scope>NUCLEOTIDE SEQUENCE [LARGE SCALE GENOMIC DNA]</scope>
    <source>
        <strain evidence="1 2">JCM 3324</strain>
    </source>
</reference>
<dbReference type="Proteomes" id="UP001589568">
    <property type="component" value="Unassembled WGS sequence"/>
</dbReference>
<name>A0ABV5NZ87_9ACTN</name>
<accession>A0ABV5NZ87</accession>
<dbReference type="EMBL" id="JBHMCF010000042">
    <property type="protein sequence ID" value="MFB9475633.1"/>
    <property type="molecule type" value="Genomic_DNA"/>
</dbReference>
<protein>
    <submittedName>
        <fullName evidence="1">Uncharacterized protein</fullName>
    </submittedName>
</protein>
<evidence type="ECO:0000313" key="2">
    <source>
        <dbReference type="Proteomes" id="UP001589568"/>
    </source>
</evidence>
<organism evidence="1 2">
    <name type="scientific">Nonomuraea salmonea</name>
    <dbReference type="NCBI Taxonomy" id="46181"/>
    <lineage>
        <taxon>Bacteria</taxon>
        <taxon>Bacillati</taxon>
        <taxon>Actinomycetota</taxon>
        <taxon>Actinomycetes</taxon>
        <taxon>Streptosporangiales</taxon>
        <taxon>Streptosporangiaceae</taxon>
        <taxon>Nonomuraea</taxon>
    </lineage>
</organism>
<sequence>MAEFVGIDPRGAHELIRRMEAGKAYVSATRPGLETAIAEAEQDWAGRQGTTALHRAWVLFHDSQQDLRWRIDTIEQLVPVRERGMLSATFPFTAEHEARLAAESAAHAILAAEREGEREGGDVAAAVAAVEGEVRDPAYATALLSTLGIETFTRLLEGHGGPLAQAYASAERTGRLGDAWHELVATAPAGALTALVTGAEQSGTVLNRVATTLLNRPQDTGWSPGDLLRPYAGNPLAFQQLLAEHPREARALLSAATADPAAAQALATALHEALKPGVGADGLRERAWATVIGTPGGRTAAEGG</sequence>
<dbReference type="RefSeq" id="WP_379484790.1">
    <property type="nucleotide sequence ID" value="NZ_JBHMCF010000042.1"/>
</dbReference>
<proteinExistence type="predicted"/>